<dbReference type="GeneID" id="65401740"/>
<gene>
    <name evidence="1" type="ORF">IQ19_00452</name>
</gene>
<dbReference type="OrthoDB" id="2627360at2"/>
<evidence type="ECO:0000313" key="1">
    <source>
        <dbReference type="EMBL" id="TWH91002.1"/>
    </source>
</evidence>
<proteinExistence type="predicted"/>
<dbReference type="AlphaFoldDB" id="A0A562K6F2"/>
<protein>
    <submittedName>
        <fullName evidence="1">Uncharacterized protein</fullName>
    </submittedName>
</protein>
<dbReference type="Proteomes" id="UP000318667">
    <property type="component" value="Unassembled WGS sequence"/>
</dbReference>
<reference evidence="1 2" key="1">
    <citation type="journal article" date="2015" name="Stand. Genomic Sci.">
        <title>Genomic Encyclopedia of Bacterial and Archaeal Type Strains, Phase III: the genomes of soil and plant-associated and newly described type strains.</title>
        <authorList>
            <person name="Whitman W.B."/>
            <person name="Woyke T."/>
            <person name="Klenk H.P."/>
            <person name="Zhou Y."/>
            <person name="Lilburn T.G."/>
            <person name="Beck B.J."/>
            <person name="De Vos P."/>
            <person name="Vandamme P."/>
            <person name="Eisen J.A."/>
            <person name="Garrity G."/>
            <person name="Hugenholtz P."/>
            <person name="Kyrpides N.C."/>
        </authorList>
    </citation>
    <scope>NUCLEOTIDE SEQUENCE [LARGE SCALE GENOMIC DNA]</scope>
    <source>
        <strain evidence="1 2">CGMCC 1.10115</strain>
    </source>
</reference>
<sequence>MGFDVVLYNHEDRKLGLFEITEALHNEMFNSKKMWRSFSELRTLSDYYLTDETFSGERLNSLLSDLNNYKTFISVNNLIDYEELIKQISRSDIGKVHISGD</sequence>
<accession>A0A562K6F2</accession>
<dbReference type="RefSeq" id="WP_144539452.1">
    <property type="nucleotide sequence ID" value="NZ_CBCSDC010000043.1"/>
</dbReference>
<evidence type="ECO:0000313" key="2">
    <source>
        <dbReference type="Proteomes" id="UP000318667"/>
    </source>
</evidence>
<organism evidence="1 2">
    <name type="scientific">Cytobacillus oceanisediminis</name>
    <dbReference type="NCBI Taxonomy" id="665099"/>
    <lineage>
        <taxon>Bacteria</taxon>
        <taxon>Bacillati</taxon>
        <taxon>Bacillota</taxon>
        <taxon>Bacilli</taxon>
        <taxon>Bacillales</taxon>
        <taxon>Bacillaceae</taxon>
        <taxon>Cytobacillus</taxon>
    </lineage>
</organism>
<dbReference type="EMBL" id="VLKI01000001">
    <property type="protein sequence ID" value="TWH91002.1"/>
    <property type="molecule type" value="Genomic_DNA"/>
</dbReference>
<keyword evidence="2" id="KW-1185">Reference proteome</keyword>
<comment type="caution">
    <text evidence="1">The sequence shown here is derived from an EMBL/GenBank/DDBJ whole genome shotgun (WGS) entry which is preliminary data.</text>
</comment>
<name>A0A562K6F2_9BACI</name>